<evidence type="ECO:0000256" key="2">
    <source>
        <dbReference type="ARBA" id="ARBA00005616"/>
    </source>
</evidence>
<dbReference type="OrthoDB" id="27537at2759"/>
<keyword evidence="8" id="KW-1185">Reference proteome</keyword>
<dbReference type="Pfam" id="PF00400">
    <property type="entry name" value="WD40"/>
    <property type="match status" value="2"/>
</dbReference>
<sequence length="354" mass="39041">MASASGPATKKVSDVINTYRPSRRFKPNDSKTHVTSLDFDDSGELAIVARDDDTLQIYNCREGKHAKELRSQKYGVHLARFSHHAQSIIYASTKVDDTIRFLSTHDNSYIRYFRGHTDTVTSIALCPSDDTFISCSKDNTVRIWNLASNNYQGMLKLHAPYLATYDPSATVIAIASPATHAVMLYDMRHYDKPPFATFDMLELEQRFLGAQSAEWTKIEFTNDGKSLIIGTNGNGHFVLDAFDGKLIHFCYRKAGSSGRLGPSGPTIPGGAGILGQGDLCVSPDGQFLMGGSSEEGVLVWDISKPPSQNQFLEPNEQLPGHGKAAVIGYNPRFNLLATADRDLTLWQPDPDLMM</sequence>
<dbReference type="Proteomes" id="UP000700596">
    <property type="component" value="Unassembled WGS sequence"/>
</dbReference>
<reference evidence="7" key="1">
    <citation type="journal article" date="2021" name="Nat. Commun.">
        <title>Genetic determinants of endophytism in the Arabidopsis root mycobiome.</title>
        <authorList>
            <person name="Mesny F."/>
            <person name="Miyauchi S."/>
            <person name="Thiergart T."/>
            <person name="Pickel B."/>
            <person name="Atanasova L."/>
            <person name="Karlsson M."/>
            <person name="Huettel B."/>
            <person name="Barry K.W."/>
            <person name="Haridas S."/>
            <person name="Chen C."/>
            <person name="Bauer D."/>
            <person name="Andreopoulos W."/>
            <person name="Pangilinan J."/>
            <person name="LaButti K."/>
            <person name="Riley R."/>
            <person name="Lipzen A."/>
            <person name="Clum A."/>
            <person name="Drula E."/>
            <person name="Henrissat B."/>
            <person name="Kohler A."/>
            <person name="Grigoriev I.V."/>
            <person name="Martin F.M."/>
            <person name="Hacquard S."/>
        </authorList>
    </citation>
    <scope>NUCLEOTIDE SEQUENCE</scope>
    <source>
        <strain evidence="7">MPI-CAGE-CH-0243</strain>
    </source>
</reference>
<keyword evidence="5" id="KW-0539">Nucleus</keyword>
<comment type="caution">
    <text evidence="7">The sequence shown here is derived from an EMBL/GenBank/DDBJ whole genome shotgun (WGS) entry which is preliminary data.</text>
</comment>
<comment type="similarity">
    <text evidence="2">Belongs to the WD repeat SWD2 family.</text>
</comment>
<gene>
    <name evidence="7" type="ORF">B0J11DRAFT_36537</name>
</gene>
<dbReference type="PANTHER" id="PTHR19861">
    <property type="entry name" value="WD40 REPEAT PROTEIN SWD2"/>
    <property type="match status" value="1"/>
</dbReference>
<dbReference type="PROSITE" id="PS50294">
    <property type="entry name" value="WD_REPEATS_REGION"/>
    <property type="match status" value="1"/>
</dbReference>
<dbReference type="AlphaFoldDB" id="A0A9P9J2Q2"/>
<dbReference type="PANTHER" id="PTHR19861:SF0">
    <property type="entry name" value="WD REPEAT-CONTAINING PROTEIN 82"/>
    <property type="match status" value="1"/>
</dbReference>
<dbReference type="PROSITE" id="PS50082">
    <property type="entry name" value="WD_REPEATS_2"/>
    <property type="match status" value="1"/>
</dbReference>
<feature type="repeat" description="WD" evidence="6">
    <location>
        <begin position="113"/>
        <end position="154"/>
    </location>
</feature>
<accession>A0A9P9J2Q2</accession>
<evidence type="ECO:0000256" key="4">
    <source>
        <dbReference type="ARBA" id="ARBA00022737"/>
    </source>
</evidence>
<dbReference type="GO" id="GO:0003682">
    <property type="term" value="F:chromatin binding"/>
    <property type="evidence" value="ECO:0007669"/>
    <property type="project" value="TreeGrafter"/>
</dbReference>
<evidence type="ECO:0000256" key="3">
    <source>
        <dbReference type="ARBA" id="ARBA00022574"/>
    </source>
</evidence>
<dbReference type="InterPro" id="IPR037867">
    <property type="entry name" value="Swd2/WDR82"/>
</dbReference>
<dbReference type="InterPro" id="IPR036322">
    <property type="entry name" value="WD40_repeat_dom_sf"/>
</dbReference>
<organism evidence="7 8">
    <name type="scientific">Dendryphion nanum</name>
    <dbReference type="NCBI Taxonomy" id="256645"/>
    <lineage>
        <taxon>Eukaryota</taxon>
        <taxon>Fungi</taxon>
        <taxon>Dikarya</taxon>
        <taxon>Ascomycota</taxon>
        <taxon>Pezizomycotina</taxon>
        <taxon>Dothideomycetes</taxon>
        <taxon>Pleosporomycetidae</taxon>
        <taxon>Pleosporales</taxon>
        <taxon>Torulaceae</taxon>
        <taxon>Dendryphion</taxon>
    </lineage>
</organism>
<keyword evidence="4" id="KW-0677">Repeat</keyword>
<dbReference type="InterPro" id="IPR015943">
    <property type="entry name" value="WD40/YVTN_repeat-like_dom_sf"/>
</dbReference>
<dbReference type="SMART" id="SM00320">
    <property type="entry name" value="WD40"/>
    <property type="match status" value="4"/>
</dbReference>
<evidence type="ECO:0000256" key="1">
    <source>
        <dbReference type="ARBA" id="ARBA00004123"/>
    </source>
</evidence>
<evidence type="ECO:0000313" key="7">
    <source>
        <dbReference type="EMBL" id="KAH7139174.1"/>
    </source>
</evidence>
<evidence type="ECO:0000256" key="6">
    <source>
        <dbReference type="PROSITE-ProRule" id="PRU00221"/>
    </source>
</evidence>
<dbReference type="GO" id="GO:0048188">
    <property type="term" value="C:Set1C/COMPASS complex"/>
    <property type="evidence" value="ECO:0007669"/>
    <property type="project" value="TreeGrafter"/>
</dbReference>
<proteinExistence type="inferred from homology"/>
<dbReference type="GO" id="GO:0016070">
    <property type="term" value="P:RNA metabolic process"/>
    <property type="evidence" value="ECO:0007669"/>
    <property type="project" value="UniProtKB-ARBA"/>
</dbReference>
<dbReference type="Gene3D" id="2.130.10.10">
    <property type="entry name" value="YVTN repeat-like/Quinoprotein amine dehydrogenase"/>
    <property type="match status" value="2"/>
</dbReference>
<comment type="subcellular location">
    <subcellularLocation>
        <location evidence="1">Nucleus</location>
    </subcellularLocation>
</comment>
<evidence type="ECO:0000313" key="8">
    <source>
        <dbReference type="Proteomes" id="UP000700596"/>
    </source>
</evidence>
<dbReference type="InterPro" id="IPR001680">
    <property type="entry name" value="WD40_rpt"/>
</dbReference>
<protein>
    <submittedName>
        <fullName evidence="7">WD repeat-containing protein-like protein</fullName>
    </submittedName>
</protein>
<name>A0A9P9J2Q2_9PLEO</name>
<keyword evidence="3 6" id="KW-0853">WD repeat</keyword>
<evidence type="ECO:0000256" key="5">
    <source>
        <dbReference type="ARBA" id="ARBA00023242"/>
    </source>
</evidence>
<dbReference type="EMBL" id="JAGMWT010000001">
    <property type="protein sequence ID" value="KAH7139174.1"/>
    <property type="molecule type" value="Genomic_DNA"/>
</dbReference>
<dbReference type="SUPFAM" id="SSF50978">
    <property type="entry name" value="WD40 repeat-like"/>
    <property type="match status" value="1"/>
</dbReference>